<evidence type="ECO:0000313" key="3">
    <source>
        <dbReference type="EMBL" id="RVT96265.1"/>
    </source>
</evidence>
<evidence type="ECO:0000313" key="4">
    <source>
        <dbReference type="Proteomes" id="UP000282957"/>
    </source>
</evidence>
<feature type="domain" description="Peptidoglycan binding-like" evidence="2">
    <location>
        <begin position="52"/>
        <end position="99"/>
    </location>
</feature>
<evidence type="ECO:0000256" key="1">
    <source>
        <dbReference type="SAM" id="SignalP"/>
    </source>
</evidence>
<reference evidence="3 4" key="1">
    <citation type="submission" date="2019-01" db="EMBL/GenBank/DDBJ databases">
        <authorList>
            <person name="Chen W.-M."/>
        </authorList>
    </citation>
    <scope>NUCLEOTIDE SEQUENCE [LARGE SCALE GENOMIC DNA]</scope>
    <source>
        <strain evidence="3 4">CCP-6</strain>
    </source>
</reference>
<dbReference type="InterPro" id="IPR036366">
    <property type="entry name" value="PGBDSf"/>
</dbReference>
<evidence type="ECO:0000259" key="2">
    <source>
        <dbReference type="Pfam" id="PF01471"/>
    </source>
</evidence>
<dbReference type="Gene3D" id="1.10.530.10">
    <property type="match status" value="1"/>
</dbReference>
<gene>
    <name evidence="3" type="ORF">EOD42_14225</name>
</gene>
<comment type="caution">
    <text evidence="3">The sequence shown here is derived from an EMBL/GenBank/DDBJ whole genome shotgun (WGS) entry which is preliminary data.</text>
</comment>
<dbReference type="EMBL" id="SACL01000004">
    <property type="protein sequence ID" value="RVT96265.1"/>
    <property type="molecule type" value="Genomic_DNA"/>
</dbReference>
<dbReference type="Gene3D" id="1.10.101.10">
    <property type="entry name" value="PGBD-like superfamily/PGBD"/>
    <property type="match status" value="1"/>
</dbReference>
<keyword evidence="4" id="KW-1185">Reference proteome</keyword>
<dbReference type="RefSeq" id="WP_127788198.1">
    <property type="nucleotide sequence ID" value="NZ_SACL01000004.1"/>
</dbReference>
<organism evidence="3 4">
    <name type="scientific">Rhodovarius crocodyli</name>
    <dbReference type="NCBI Taxonomy" id="1979269"/>
    <lineage>
        <taxon>Bacteria</taxon>
        <taxon>Pseudomonadati</taxon>
        <taxon>Pseudomonadota</taxon>
        <taxon>Alphaproteobacteria</taxon>
        <taxon>Acetobacterales</taxon>
        <taxon>Roseomonadaceae</taxon>
        <taxon>Rhodovarius</taxon>
    </lineage>
</organism>
<dbReference type="InterPro" id="IPR036365">
    <property type="entry name" value="PGBD-like_sf"/>
</dbReference>
<dbReference type="AlphaFoldDB" id="A0A437MF67"/>
<dbReference type="Proteomes" id="UP000282957">
    <property type="component" value="Unassembled WGS sequence"/>
</dbReference>
<dbReference type="Pfam" id="PF01471">
    <property type="entry name" value="PG_binding_1"/>
    <property type="match status" value="1"/>
</dbReference>
<sequence length="326" mass="34673">MSLLSRIALALPAIFYTPTIAPAAPQPDPVPIVAPPSEAGIRTVRMGSSGTDVAWLQTALGEKPDGIFGFRTRDALLEWQVEQKLVADGIAGPATWRALGIKGTSAPAVFERPIAASTSELLLQTSIARALRAVGTVDPAGWAAVIAKEIQGEGMPRDGELAAWLANVVNETGGLSVLVENLFYTKPERIRENWPKRFPTLADAEPFARNAYGLAEKVYGGRMGNRPAGSGDGYANRGHGLFQTTGYDNLSALAKARGITLDELRPQLTERQGAAHSAVFYWRSNNFGAVYRSGGVEAARRLANGGTIGLEHVLELYPTIKAALAG</sequence>
<protein>
    <recommendedName>
        <fullName evidence="2">Peptidoglycan binding-like domain-containing protein</fullName>
    </recommendedName>
</protein>
<dbReference type="InterPro" id="IPR002477">
    <property type="entry name" value="Peptidoglycan-bd-like"/>
</dbReference>
<keyword evidence="1" id="KW-0732">Signal</keyword>
<name>A0A437MF67_9PROT</name>
<feature type="signal peptide" evidence="1">
    <location>
        <begin position="1"/>
        <end position="23"/>
    </location>
</feature>
<accession>A0A437MF67</accession>
<dbReference type="SUPFAM" id="SSF47090">
    <property type="entry name" value="PGBD-like"/>
    <property type="match status" value="1"/>
</dbReference>
<dbReference type="SUPFAM" id="SSF53955">
    <property type="entry name" value="Lysozyme-like"/>
    <property type="match status" value="1"/>
</dbReference>
<dbReference type="InterPro" id="IPR023346">
    <property type="entry name" value="Lysozyme-like_dom_sf"/>
</dbReference>
<proteinExistence type="predicted"/>
<feature type="chain" id="PRO_5019245523" description="Peptidoglycan binding-like domain-containing protein" evidence="1">
    <location>
        <begin position="24"/>
        <end position="326"/>
    </location>
</feature>
<dbReference type="OrthoDB" id="3809801at2"/>